<gene>
    <name evidence="3" type="ORF">BC643_3728</name>
</gene>
<protein>
    <submittedName>
        <fullName evidence="3">Glycosyltransferase involved in cell wall biosynthesis</fullName>
    </submittedName>
</protein>
<accession>A0A419VWW3</accession>
<keyword evidence="3" id="KW-0808">Transferase</keyword>
<dbReference type="PANTHER" id="PTHR12526:SF637">
    <property type="entry name" value="GLYCOSYLTRANSFERASE EPSF-RELATED"/>
    <property type="match status" value="1"/>
</dbReference>
<dbReference type="AlphaFoldDB" id="A0A419VWW3"/>
<sequence length="361" mass="41039">MKVLHIIASLDESAGGPSRSVPLTCRYLARAGVQIELIAAPSANPVELESEEGLQVRFLHLKELHTFGKNLRKGDYDLVHLQHIWHPYIHVMAKAARRAGIAYLITPRGMLEPWIMNRNRWKKQLAMFLYQRRDIRKASVLHATCQLEQDNIRALGFKNTITNISNGMELATIPSPKENYGSKKLVFLSRIHPKKGIELLLEVWKQLNQSEWTLEIAGNGDENYLQALQNKIKHESITGVSLVGPQYGEAKWNFLKSADLFVLPTYSENFGIAIAEALAVGVPVITTTGTPWKELETHHCGWWIDLSVDSLTKTLKEAMHQSSTDLRQMGMNGVQLIRKQYSIEQVSERLILVYRDIIEKR</sequence>
<dbReference type="GO" id="GO:0016757">
    <property type="term" value="F:glycosyltransferase activity"/>
    <property type="evidence" value="ECO:0007669"/>
    <property type="project" value="InterPro"/>
</dbReference>
<evidence type="ECO:0000313" key="3">
    <source>
        <dbReference type="EMBL" id="RKD87721.1"/>
    </source>
</evidence>
<dbReference type="Gene3D" id="3.40.50.2000">
    <property type="entry name" value="Glycogen Phosphorylase B"/>
    <property type="match status" value="2"/>
</dbReference>
<dbReference type="EMBL" id="RAPN01000003">
    <property type="protein sequence ID" value="RKD87721.1"/>
    <property type="molecule type" value="Genomic_DNA"/>
</dbReference>
<reference evidence="3 4" key="1">
    <citation type="submission" date="2018-09" db="EMBL/GenBank/DDBJ databases">
        <title>Genomic Encyclopedia of Archaeal and Bacterial Type Strains, Phase II (KMG-II): from individual species to whole genera.</title>
        <authorList>
            <person name="Goeker M."/>
        </authorList>
    </citation>
    <scope>NUCLEOTIDE SEQUENCE [LARGE SCALE GENOMIC DNA]</scope>
    <source>
        <strain evidence="3 4">DSM 27148</strain>
    </source>
</reference>
<organism evidence="3 4">
    <name type="scientific">Mangrovibacterium diazotrophicum</name>
    <dbReference type="NCBI Taxonomy" id="1261403"/>
    <lineage>
        <taxon>Bacteria</taxon>
        <taxon>Pseudomonadati</taxon>
        <taxon>Bacteroidota</taxon>
        <taxon>Bacteroidia</taxon>
        <taxon>Marinilabiliales</taxon>
        <taxon>Prolixibacteraceae</taxon>
        <taxon>Mangrovibacterium</taxon>
    </lineage>
</organism>
<feature type="domain" description="Glycosyl transferase family 1" evidence="1">
    <location>
        <begin position="177"/>
        <end position="329"/>
    </location>
</feature>
<proteinExistence type="predicted"/>
<feature type="domain" description="Glycosyltransferase subfamily 4-like N-terminal" evidence="2">
    <location>
        <begin position="15"/>
        <end position="167"/>
    </location>
</feature>
<dbReference type="Pfam" id="PF13579">
    <property type="entry name" value="Glyco_trans_4_4"/>
    <property type="match status" value="1"/>
</dbReference>
<dbReference type="RefSeq" id="WP_120274749.1">
    <property type="nucleotide sequence ID" value="NZ_RAPN01000003.1"/>
</dbReference>
<dbReference type="OrthoDB" id="9790710at2"/>
<name>A0A419VWW3_9BACT</name>
<dbReference type="SUPFAM" id="SSF53756">
    <property type="entry name" value="UDP-Glycosyltransferase/glycogen phosphorylase"/>
    <property type="match status" value="1"/>
</dbReference>
<comment type="caution">
    <text evidence="3">The sequence shown here is derived from an EMBL/GenBank/DDBJ whole genome shotgun (WGS) entry which is preliminary data.</text>
</comment>
<evidence type="ECO:0000259" key="2">
    <source>
        <dbReference type="Pfam" id="PF13579"/>
    </source>
</evidence>
<dbReference type="Pfam" id="PF00534">
    <property type="entry name" value="Glycos_transf_1"/>
    <property type="match status" value="1"/>
</dbReference>
<evidence type="ECO:0000313" key="4">
    <source>
        <dbReference type="Proteomes" id="UP000283387"/>
    </source>
</evidence>
<keyword evidence="4" id="KW-1185">Reference proteome</keyword>
<dbReference type="InterPro" id="IPR001296">
    <property type="entry name" value="Glyco_trans_1"/>
</dbReference>
<evidence type="ECO:0000259" key="1">
    <source>
        <dbReference type="Pfam" id="PF00534"/>
    </source>
</evidence>
<dbReference type="InterPro" id="IPR028098">
    <property type="entry name" value="Glyco_trans_4-like_N"/>
</dbReference>
<dbReference type="PANTHER" id="PTHR12526">
    <property type="entry name" value="GLYCOSYLTRANSFERASE"/>
    <property type="match status" value="1"/>
</dbReference>
<dbReference type="Proteomes" id="UP000283387">
    <property type="component" value="Unassembled WGS sequence"/>
</dbReference>